<dbReference type="EMBL" id="MU001492">
    <property type="protein sequence ID" value="KAF2452143.1"/>
    <property type="molecule type" value="Genomic_DNA"/>
</dbReference>
<reference evidence="2" key="1">
    <citation type="journal article" date="2020" name="Stud. Mycol.">
        <title>101 Dothideomycetes genomes: a test case for predicting lifestyles and emergence of pathogens.</title>
        <authorList>
            <person name="Haridas S."/>
            <person name="Albert R."/>
            <person name="Binder M."/>
            <person name="Bloem J."/>
            <person name="Labutti K."/>
            <person name="Salamov A."/>
            <person name="Andreopoulos B."/>
            <person name="Baker S."/>
            <person name="Barry K."/>
            <person name="Bills G."/>
            <person name="Bluhm B."/>
            <person name="Cannon C."/>
            <person name="Castanera R."/>
            <person name="Culley D."/>
            <person name="Daum C."/>
            <person name="Ezra D."/>
            <person name="Gonzalez J."/>
            <person name="Henrissat B."/>
            <person name="Kuo A."/>
            <person name="Liang C."/>
            <person name="Lipzen A."/>
            <person name="Lutzoni F."/>
            <person name="Magnuson J."/>
            <person name="Mondo S."/>
            <person name="Nolan M."/>
            <person name="Ohm R."/>
            <person name="Pangilinan J."/>
            <person name="Park H.-J."/>
            <person name="Ramirez L."/>
            <person name="Alfaro M."/>
            <person name="Sun H."/>
            <person name="Tritt A."/>
            <person name="Yoshinaga Y."/>
            <person name="Zwiers L.-H."/>
            <person name="Turgeon B."/>
            <person name="Goodwin S."/>
            <person name="Spatafora J."/>
            <person name="Crous P."/>
            <person name="Grigoriev I."/>
        </authorList>
    </citation>
    <scope>NUCLEOTIDE SEQUENCE</scope>
    <source>
        <strain evidence="2">CBS 690.94</strain>
    </source>
</reference>
<dbReference type="OrthoDB" id="2958217at2759"/>
<dbReference type="PANTHER" id="PTHR33112:SF16">
    <property type="entry name" value="HETEROKARYON INCOMPATIBILITY DOMAIN-CONTAINING PROTEIN"/>
    <property type="match status" value="1"/>
</dbReference>
<sequence>MTSHSCSRCSWLVLRSETGHSPFPAMNQRIAEEDEFLTRDTGGYVWHFVWPIEYNASDGDCELLQAFIGSLRDLPCDDKIVGKVFAPSRRGVRLPEIEIAVETELLSSVELFELMRPCTHSWQLFTQSDSPCSEWIPTRPVQLQPDSEDTYALVKSWINECVAKHVPTQHDAHALPSNNRKLSKACTPSSTYTPLRLLKVELKDSAWDISLIHTGANTCNIEPYLALSYCWGGDQPFKTTKMSLDKSNGTIDYHLLPRTLQDACKVTQKLGYSYLWVDSLCIIQDDEDEMQKEIANMKLIYGNAVLTIVASRAVSCSD</sequence>
<feature type="non-terminal residue" evidence="2">
    <location>
        <position position="318"/>
    </location>
</feature>
<dbReference type="PANTHER" id="PTHR33112">
    <property type="entry name" value="DOMAIN PROTEIN, PUTATIVE-RELATED"/>
    <property type="match status" value="1"/>
</dbReference>
<feature type="domain" description="Heterokaryon incompatibility" evidence="1">
    <location>
        <begin position="224"/>
        <end position="313"/>
    </location>
</feature>
<comment type="caution">
    <text evidence="2">The sequence shown here is derived from an EMBL/GenBank/DDBJ whole genome shotgun (WGS) entry which is preliminary data.</text>
</comment>
<proteinExistence type="predicted"/>
<evidence type="ECO:0000259" key="1">
    <source>
        <dbReference type="Pfam" id="PF06985"/>
    </source>
</evidence>
<gene>
    <name evidence="2" type="ORF">P171DRAFT_468493</name>
</gene>
<evidence type="ECO:0000313" key="2">
    <source>
        <dbReference type="EMBL" id="KAF2452143.1"/>
    </source>
</evidence>
<evidence type="ECO:0000313" key="3">
    <source>
        <dbReference type="Proteomes" id="UP000799764"/>
    </source>
</evidence>
<protein>
    <recommendedName>
        <fullName evidence="1">Heterokaryon incompatibility domain-containing protein</fullName>
    </recommendedName>
</protein>
<name>A0A9P4PZF3_9PLEO</name>
<dbReference type="Pfam" id="PF06985">
    <property type="entry name" value="HET"/>
    <property type="match status" value="1"/>
</dbReference>
<dbReference type="Proteomes" id="UP000799764">
    <property type="component" value="Unassembled WGS sequence"/>
</dbReference>
<accession>A0A9P4PZF3</accession>
<dbReference type="InterPro" id="IPR010730">
    <property type="entry name" value="HET"/>
</dbReference>
<organism evidence="2 3">
    <name type="scientific">Karstenula rhodostoma CBS 690.94</name>
    <dbReference type="NCBI Taxonomy" id="1392251"/>
    <lineage>
        <taxon>Eukaryota</taxon>
        <taxon>Fungi</taxon>
        <taxon>Dikarya</taxon>
        <taxon>Ascomycota</taxon>
        <taxon>Pezizomycotina</taxon>
        <taxon>Dothideomycetes</taxon>
        <taxon>Pleosporomycetidae</taxon>
        <taxon>Pleosporales</taxon>
        <taxon>Massarineae</taxon>
        <taxon>Didymosphaeriaceae</taxon>
        <taxon>Karstenula</taxon>
    </lineage>
</organism>
<keyword evidence="3" id="KW-1185">Reference proteome</keyword>
<dbReference type="AlphaFoldDB" id="A0A9P4PZF3"/>